<evidence type="ECO:0000313" key="1">
    <source>
        <dbReference type="EMBL" id="KAJ8865549.1"/>
    </source>
</evidence>
<proteinExistence type="predicted"/>
<dbReference type="Proteomes" id="UP001159363">
    <property type="component" value="Chromosome 16"/>
</dbReference>
<protein>
    <submittedName>
        <fullName evidence="1">Uncharacterized protein</fullName>
    </submittedName>
</protein>
<keyword evidence="2" id="KW-1185">Reference proteome</keyword>
<dbReference type="EMBL" id="JARBHB010000017">
    <property type="protein sequence ID" value="KAJ8865549.1"/>
    <property type="molecule type" value="Genomic_DNA"/>
</dbReference>
<accession>A0ABQ9FZ73</accession>
<dbReference type="PANTHER" id="PTHR14947">
    <property type="entry name" value="ZINC FINGER PROTEIN"/>
    <property type="match status" value="1"/>
</dbReference>
<reference evidence="1 2" key="1">
    <citation type="submission" date="2023-02" db="EMBL/GenBank/DDBJ databases">
        <title>LHISI_Scaffold_Assembly.</title>
        <authorList>
            <person name="Stuart O.P."/>
            <person name="Cleave R."/>
            <person name="Magrath M.J.L."/>
            <person name="Mikheyev A.S."/>
        </authorList>
    </citation>
    <scope>NUCLEOTIDE SEQUENCE [LARGE SCALE GENOMIC DNA]</scope>
    <source>
        <strain evidence="1">Daus_M_001</strain>
        <tissue evidence="1">Leg muscle</tissue>
    </source>
</reference>
<comment type="caution">
    <text evidence="1">The sequence shown here is derived from an EMBL/GenBank/DDBJ whole genome shotgun (WGS) entry which is preliminary data.</text>
</comment>
<sequence length="642" mass="70168">MLREMSRNFSEWWEVFLGNEICSTNKGRKKGKRGCRSRPQLNSMSVSSQYTLACVRKVAAANKVTAMQYHIASSGKLLRNGLRTDSASVPPGIVIGGLGFDMGGAPLALRLEGGSREVFSGSQPSDVVCLDTSVRLQQQSREFSHLVIETRSGEEPPGTKVECYSEENYGVECDSIPSDSDKAETYLSTRCLVCKLCNLVSTDCKCQQRCEALYLSAEHEDVYWRTPQLTISPAQTHSGVRPLAVICVVNHLVRKVFLVHTLELILGSAPLAVMCVVNHLVVKTILLPTEELILGNAPSAVICVVNHLVRKMVLLHTAELILGSAPLAVIYVVNHLVINVILLDTEELIRFMTSQESAPHVLIPATPKLSGRACAREDATSPATDLVGGAAARCKTGENGKSLCKIRQLRVTSTVFPTCKHPVESGSPYLYTIERNDWERHRWTGTVTSERAKCGAEQGAAWLDLALGSLLGIEPTILAFEINCLATEPWQQDEQGDDYKTSCELCFVESPLHMPLAPSDCNPLVCPCTALPCPARIPYYISVTWYMLCSSIELGRTNRLRGKETRHMCRFPCFIAGGTATPVALPYNVFLAVATSCQATLASCTDDSLLSVVPVGMSTEERTSKQTRCPNYLLPHSCCPLA</sequence>
<dbReference type="InterPro" id="IPR039938">
    <property type="entry name" value="Sp4-like"/>
</dbReference>
<gene>
    <name evidence="1" type="ORF">PR048_033069</name>
</gene>
<evidence type="ECO:0000313" key="2">
    <source>
        <dbReference type="Proteomes" id="UP001159363"/>
    </source>
</evidence>
<name>A0ABQ9FZ73_9NEOP</name>
<dbReference type="PANTHER" id="PTHR14947:SF26">
    <property type="entry name" value="RIKEN CDNA D130040H23 GENE"/>
    <property type="match status" value="1"/>
</dbReference>
<organism evidence="1 2">
    <name type="scientific">Dryococelus australis</name>
    <dbReference type="NCBI Taxonomy" id="614101"/>
    <lineage>
        <taxon>Eukaryota</taxon>
        <taxon>Metazoa</taxon>
        <taxon>Ecdysozoa</taxon>
        <taxon>Arthropoda</taxon>
        <taxon>Hexapoda</taxon>
        <taxon>Insecta</taxon>
        <taxon>Pterygota</taxon>
        <taxon>Neoptera</taxon>
        <taxon>Polyneoptera</taxon>
        <taxon>Phasmatodea</taxon>
        <taxon>Verophasmatodea</taxon>
        <taxon>Anareolatae</taxon>
        <taxon>Phasmatidae</taxon>
        <taxon>Eurycanthinae</taxon>
        <taxon>Dryococelus</taxon>
    </lineage>
</organism>